<dbReference type="FunFam" id="3.70.10.10:FF:000001">
    <property type="entry name" value="Proliferating cell nuclear antigen"/>
    <property type="match status" value="1"/>
</dbReference>
<dbReference type="InterPro" id="IPR022649">
    <property type="entry name" value="Pr_cel_nuc_antig_C"/>
</dbReference>
<evidence type="ECO:0000256" key="7">
    <source>
        <dbReference type="RuleBase" id="RU003671"/>
    </source>
</evidence>
<dbReference type="Proteomes" id="UP000187209">
    <property type="component" value="Unassembled WGS sequence"/>
</dbReference>
<dbReference type="NCBIfam" id="TIGR00590">
    <property type="entry name" value="pcna"/>
    <property type="match status" value="1"/>
</dbReference>
<keyword evidence="5 6" id="KW-0539">Nucleus</keyword>
<dbReference type="PANTHER" id="PTHR11352:SF0">
    <property type="entry name" value="PROLIFERATING CELL NUCLEAR ANTIGEN"/>
    <property type="match status" value="1"/>
</dbReference>
<comment type="similarity">
    <text evidence="2 7">Belongs to the PCNA family.</text>
</comment>
<gene>
    <name evidence="10" type="ORF">SteCoe_16944</name>
</gene>
<sequence>MFEARLAQGMILKKIIDALRELVTDVNLDITKEGISLQAMDASHVALVTFMLRAEFFADFHCDKPQALGISISSLAKVIKCAENEDCIVIRAEDNASLITLIFEGKSEDRISEFNLNLLSLETEHMGIPDQEYAAMIQIPSSELNRICRELSQLSDTINIDINKERVIFSVNGDTGRGAISLSQKNDKNILQVVNNVNASFALRYLNLFNKASNLTTSVILSVSEDLPLILQYDFEIGSMKYYLAPKINDEFS</sequence>
<comment type="function">
    <text evidence="6">This protein is an auxiliary protein of DNA polymerase delta and is involved in the control of eukaryotic DNA replication by increasing the polymerase's processivity during elongation of the leading strand.</text>
</comment>
<keyword evidence="4 7" id="KW-0238">DNA-binding</keyword>
<dbReference type="HAMAP" id="MF_00317">
    <property type="entry name" value="DNApol_clamp_arch"/>
    <property type="match status" value="1"/>
</dbReference>
<keyword evidence="3 7" id="KW-0235">DNA replication</keyword>
<keyword evidence="11" id="KW-1185">Reference proteome</keyword>
<dbReference type="Pfam" id="PF00705">
    <property type="entry name" value="PCNA_N"/>
    <property type="match status" value="1"/>
</dbReference>
<dbReference type="GO" id="GO:0006298">
    <property type="term" value="P:mismatch repair"/>
    <property type="evidence" value="ECO:0007669"/>
    <property type="project" value="TreeGrafter"/>
</dbReference>
<dbReference type="GO" id="GO:0043626">
    <property type="term" value="C:PCNA complex"/>
    <property type="evidence" value="ECO:0007669"/>
    <property type="project" value="TreeGrafter"/>
</dbReference>
<evidence type="ECO:0000313" key="10">
    <source>
        <dbReference type="EMBL" id="OMJ82399.1"/>
    </source>
</evidence>
<feature type="domain" description="Proliferating cell nuclear antigen PCNA C-terminal" evidence="9">
    <location>
        <begin position="127"/>
        <end position="247"/>
    </location>
</feature>
<accession>A0A1R2C081</accession>
<dbReference type="SUPFAM" id="SSF55979">
    <property type="entry name" value="DNA clamp"/>
    <property type="match status" value="2"/>
</dbReference>
<evidence type="ECO:0000259" key="9">
    <source>
        <dbReference type="Pfam" id="PF02747"/>
    </source>
</evidence>
<evidence type="ECO:0000256" key="2">
    <source>
        <dbReference type="ARBA" id="ARBA00010462"/>
    </source>
</evidence>
<feature type="domain" description="Proliferating cell nuclear antigen PCNA N-terminal" evidence="8">
    <location>
        <begin position="1"/>
        <end position="123"/>
    </location>
</feature>
<evidence type="ECO:0000259" key="8">
    <source>
        <dbReference type="Pfam" id="PF00705"/>
    </source>
</evidence>
<dbReference type="GO" id="GO:0006275">
    <property type="term" value="P:regulation of DNA replication"/>
    <property type="evidence" value="ECO:0007669"/>
    <property type="project" value="InterPro"/>
</dbReference>
<dbReference type="CDD" id="cd00577">
    <property type="entry name" value="PCNA"/>
    <property type="match status" value="1"/>
</dbReference>
<proteinExistence type="inferred from homology"/>
<dbReference type="GO" id="GO:0030337">
    <property type="term" value="F:DNA polymerase processivity factor activity"/>
    <property type="evidence" value="ECO:0007669"/>
    <property type="project" value="InterPro"/>
</dbReference>
<dbReference type="PROSITE" id="PS01251">
    <property type="entry name" value="PCNA_1"/>
    <property type="match status" value="1"/>
</dbReference>
<dbReference type="InterPro" id="IPR022648">
    <property type="entry name" value="Pr_cel_nuc_antig_N"/>
</dbReference>
<evidence type="ECO:0000313" key="11">
    <source>
        <dbReference type="Proteomes" id="UP000187209"/>
    </source>
</evidence>
<reference evidence="10 11" key="1">
    <citation type="submission" date="2016-11" db="EMBL/GenBank/DDBJ databases">
        <title>The macronuclear genome of Stentor coeruleus: a giant cell with tiny introns.</title>
        <authorList>
            <person name="Slabodnick M."/>
            <person name="Ruby J.G."/>
            <person name="Reiff S.B."/>
            <person name="Swart E.C."/>
            <person name="Gosai S."/>
            <person name="Prabakaran S."/>
            <person name="Witkowska E."/>
            <person name="Larue G.E."/>
            <person name="Fisher S."/>
            <person name="Freeman R.M."/>
            <person name="Gunawardena J."/>
            <person name="Chu W."/>
            <person name="Stover N.A."/>
            <person name="Gregory B.D."/>
            <person name="Nowacki M."/>
            <person name="Derisi J."/>
            <person name="Roy S.W."/>
            <person name="Marshall W.F."/>
            <person name="Sood P."/>
        </authorList>
    </citation>
    <scope>NUCLEOTIDE SEQUENCE [LARGE SCALE GENOMIC DNA]</scope>
    <source>
        <strain evidence="10">WM001</strain>
    </source>
</reference>
<evidence type="ECO:0000256" key="5">
    <source>
        <dbReference type="ARBA" id="ARBA00023242"/>
    </source>
</evidence>
<dbReference type="EMBL" id="MPUH01000342">
    <property type="protein sequence ID" value="OMJ82399.1"/>
    <property type="molecule type" value="Genomic_DNA"/>
</dbReference>
<dbReference type="InterPro" id="IPR000730">
    <property type="entry name" value="Pr_cel_nuc_antig"/>
</dbReference>
<dbReference type="PANTHER" id="PTHR11352">
    <property type="entry name" value="PROLIFERATING CELL NUCLEAR ANTIGEN"/>
    <property type="match status" value="1"/>
</dbReference>
<dbReference type="GO" id="GO:0003677">
    <property type="term" value="F:DNA binding"/>
    <property type="evidence" value="ECO:0007669"/>
    <property type="project" value="UniProtKB-KW"/>
</dbReference>
<organism evidence="10 11">
    <name type="scientific">Stentor coeruleus</name>
    <dbReference type="NCBI Taxonomy" id="5963"/>
    <lineage>
        <taxon>Eukaryota</taxon>
        <taxon>Sar</taxon>
        <taxon>Alveolata</taxon>
        <taxon>Ciliophora</taxon>
        <taxon>Postciliodesmatophora</taxon>
        <taxon>Heterotrichea</taxon>
        <taxon>Heterotrichida</taxon>
        <taxon>Stentoridae</taxon>
        <taxon>Stentor</taxon>
    </lineage>
</organism>
<dbReference type="Gene3D" id="3.70.10.10">
    <property type="match status" value="1"/>
</dbReference>
<protein>
    <recommendedName>
        <fullName evidence="6">DNA sliding clamp PCNA</fullName>
    </recommendedName>
</protein>
<evidence type="ECO:0000256" key="4">
    <source>
        <dbReference type="ARBA" id="ARBA00023125"/>
    </source>
</evidence>
<dbReference type="GO" id="GO:0006272">
    <property type="term" value="P:leading strand elongation"/>
    <property type="evidence" value="ECO:0007669"/>
    <property type="project" value="TreeGrafter"/>
</dbReference>
<dbReference type="InterPro" id="IPR022659">
    <property type="entry name" value="Pr_cel_nuc_antig_CS"/>
</dbReference>
<dbReference type="GO" id="GO:0019985">
    <property type="term" value="P:translesion synthesis"/>
    <property type="evidence" value="ECO:0007669"/>
    <property type="project" value="TreeGrafter"/>
</dbReference>
<evidence type="ECO:0000256" key="1">
    <source>
        <dbReference type="ARBA" id="ARBA00004123"/>
    </source>
</evidence>
<dbReference type="Pfam" id="PF02747">
    <property type="entry name" value="PCNA_C"/>
    <property type="match status" value="1"/>
</dbReference>
<name>A0A1R2C081_9CILI</name>
<evidence type="ECO:0000256" key="6">
    <source>
        <dbReference type="RuleBase" id="RU000641"/>
    </source>
</evidence>
<dbReference type="OrthoDB" id="534348at2759"/>
<evidence type="ECO:0000256" key="3">
    <source>
        <dbReference type="ARBA" id="ARBA00022705"/>
    </source>
</evidence>
<comment type="subcellular location">
    <subcellularLocation>
        <location evidence="1 6">Nucleus</location>
    </subcellularLocation>
</comment>
<dbReference type="PRINTS" id="PR00339">
    <property type="entry name" value="PCNACYCLIN"/>
</dbReference>
<dbReference type="InterPro" id="IPR046938">
    <property type="entry name" value="DNA_clamp_sf"/>
</dbReference>
<dbReference type="AlphaFoldDB" id="A0A1R2C081"/>
<comment type="caution">
    <text evidence="10">The sequence shown here is derived from an EMBL/GenBank/DDBJ whole genome shotgun (WGS) entry which is preliminary data.</text>
</comment>